<dbReference type="Proteomes" id="UP000800038">
    <property type="component" value="Unassembled WGS sequence"/>
</dbReference>
<evidence type="ECO:0000313" key="1">
    <source>
        <dbReference type="EMBL" id="KAF1944726.1"/>
    </source>
</evidence>
<reference evidence="1" key="1">
    <citation type="journal article" date="2020" name="Stud. Mycol.">
        <title>101 Dothideomycetes genomes: a test case for predicting lifestyles and emergence of pathogens.</title>
        <authorList>
            <person name="Haridas S."/>
            <person name="Albert R."/>
            <person name="Binder M."/>
            <person name="Bloem J."/>
            <person name="Labutti K."/>
            <person name="Salamov A."/>
            <person name="Andreopoulos B."/>
            <person name="Baker S."/>
            <person name="Barry K."/>
            <person name="Bills G."/>
            <person name="Bluhm B."/>
            <person name="Cannon C."/>
            <person name="Castanera R."/>
            <person name="Culley D."/>
            <person name="Daum C."/>
            <person name="Ezra D."/>
            <person name="Gonzalez J."/>
            <person name="Henrissat B."/>
            <person name="Kuo A."/>
            <person name="Liang C."/>
            <person name="Lipzen A."/>
            <person name="Lutzoni F."/>
            <person name="Magnuson J."/>
            <person name="Mondo S."/>
            <person name="Nolan M."/>
            <person name="Ohm R."/>
            <person name="Pangilinan J."/>
            <person name="Park H.-J."/>
            <person name="Ramirez L."/>
            <person name="Alfaro M."/>
            <person name="Sun H."/>
            <person name="Tritt A."/>
            <person name="Yoshinaga Y."/>
            <person name="Zwiers L.-H."/>
            <person name="Turgeon B."/>
            <person name="Goodwin S."/>
            <person name="Spatafora J."/>
            <person name="Crous P."/>
            <person name="Grigoriev I."/>
        </authorList>
    </citation>
    <scope>NUCLEOTIDE SEQUENCE</scope>
    <source>
        <strain evidence="1">CBS 161.51</strain>
    </source>
</reference>
<gene>
    <name evidence="1" type="ORF">EJ02DRAFT_452074</name>
</gene>
<sequence>MEHGGRWTRPSIEFMMAQCRNQYVARASYNLSTYSIDEPLPRYRIVAGENIKFILRYLLRVILVDHQILKACDGSKFDPLTGSVGSGLCFSGLFDAFLAFILDFPVEVVVVRGWPALLFNPQRKAGLPHCPDIRFTKLFEVDRLPQLLSNLLIRH</sequence>
<accession>A0A6A5T1Y4</accession>
<feature type="non-terminal residue" evidence="1">
    <location>
        <position position="155"/>
    </location>
</feature>
<evidence type="ECO:0000313" key="2">
    <source>
        <dbReference type="Proteomes" id="UP000800038"/>
    </source>
</evidence>
<dbReference type="EMBL" id="ML976014">
    <property type="protein sequence ID" value="KAF1944726.1"/>
    <property type="molecule type" value="Genomic_DNA"/>
</dbReference>
<proteinExistence type="predicted"/>
<dbReference type="AlphaFoldDB" id="A0A6A5T1Y4"/>
<name>A0A6A5T1Y4_9PLEO</name>
<organism evidence="1 2">
    <name type="scientific">Clathrospora elynae</name>
    <dbReference type="NCBI Taxonomy" id="706981"/>
    <lineage>
        <taxon>Eukaryota</taxon>
        <taxon>Fungi</taxon>
        <taxon>Dikarya</taxon>
        <taxon>Ascomycota</taxon>
        <taxon>Pezizomycotina</taxon>
        <taxon>Dothideomycetes</taxon>
        <taxon>Pleosporomycetidae</taxon>
        <taxon>Pleosporales</taxon>
        <taxon>Diademaceae</taxon>
        <taxon>Clathrospora</taxon>
    </lineage>
</organism>
<keyword evidence="2" id="KW-1185">Reference proteome</keyword>
<protein>
    <submittedName>
        <fullName evidence="1">Uncharacterized protein</fullName>
    </submittedName>
</protein>